<reference evidence="1 2" key="1">
    <citation type="submission" date="2014-03" db="EMBL/GenBank/DDBJ databases">
        <title>Whole genome sequence of Novosphingobium resinovorum KF1.</title>
        <authorList>
            <person name="Gan H.M."/>
            <person name="Gan H.Y."/>
            <person name="Chew T.H."/>
            <person name="Savka M.A."/>
        </authorList>
    </citation>
    <scope>NUCLEOTIDE SEQUENCE [LARGE SCALE GENOMIC DNA]</scope>
    <source>
        <strain evidence="1 2">KF1</strain>
    </source>
</reference>
<dbReference type="InterPro" id="IPR003737">
    <property type="entry name" value="GlcNAc_PI_deacetylase-related"/>
</dbReference>
<name>A0A031JNH7_9SPHN</name>
<organism evidence="1 2">
    <name type="scientific">Novosphingobium resinovorum</name>
    <dbReference type="NCBI Taxonomy" id="158500"/>
    <lineage>
        <taxon>Bacteria</taxon>
        <taxon>Pseudomonadati</taxon>
        <taxon>Pseudomonadota</taxon>
        <taxon>Alphaproteobacteria</taxon>
        <taxon>Sphingomonadales</taxon>
        <taxon>Sphingomonadaceae</taxon>
        <taxon>Novosphingobium</taxon>
    </lineage>
</organism>
<comment type="caution">
    <text evidence="1">The sequence shown here is derived from an EMBL/GenBank/DDBJ whole genome shotgun (WGS) entry which is preliminary data.</text>
</comment>
<dbReference type="PATRIC" id="fig|158500.4.peg.4837"/>
<dbReference type="InterPro" id="IPR024078">
    <property type="entry name" value="LmbE-like_dom_sf"/>
</dbReference>
<accession>A0A031JNH7</accession>
<dbReference type="RefSeq" id="WP_051587147.1">
    <property type="nucleotide sequence ID" value="NZ_JFYZ01000042.1"/>
</dbReference>
<dbReference type="GO" id="GO:0016811">
    <property type="term" value="F:hydrolase activity, acting on carbon-nitrogen (but not peptide) bonds, in linear amides"/>
    <property type="evidence" value="ECO:0007669"/>
    <property type="project" value="TreeGrafter"/>
</dbReference>
<gene>
    <name evidence="1" type="ORF">BV97_04761</name>
</gene>
<sequence>MVKVEPLVQSRWASARWLVLAPHPDDETLGAGALIAHCAAQDRLGMIAFLTDGTGSHLETTPRVAVTRRKEARHALGRLGAQAVPTIWMGWRDAHPHPIDSNPFIREAGRLAALLRWRRIDAIAVSDHSEAHCDHVAAFRLAEAAVHRAKRPVALFAYHVWGEAPRLARHIATPAMPVGQRRQALLAHRSQISPVMGDGFRLPREKRRMAARDVLTLRRDCR</sequence>
<dbReference type="Proteomes" id="UP000024329">
    <property type="component" value="Unassembled WGS sequence"/>
</dbReference>
<dbReference type="EMBL" id="JFYZ01000042">
    <property type="protein sequence ID" value="EZP74696.1"/>
    <property type="molecule type" value="Genomic_DNA"/>
</dbReference>
<dbReference type="PANTHER" id="PTHR12993">
    <property type="entry name" value="N-ACETYLGLUCOSAMINYL-PHOSPHATIDYLINOSITOL DE-N-ACETYLASE-RELATED"/>
    <property type="match status" value="1"/>
</dbReference>
<dbReference type="PANTHER" id="PTHR12993:SF29">
    <property type="entry name" value="BLR3841 PROTEIN"/>
    <property type="match status" value="1"/>
</dbReference>
<dbReference type="Gene3D" id="3.40.50.10320">
    <property type="entry name" value="LmbE-like"/>
    <property type="match status" value="1"/>
</dbReference>
<evidence type="ECO:0000313" key="2">
    <source>
        <dbReference type="Proteomes" id="UP000024329"/>
    </source>
</evidence>
<dbReference type="Pfam" id="PF02585">
    <property type="entry name" value="PIG-L"/>
    <property type="match status" value="1"/>
</dbReference>
<dbReference type="SUPFAM" id="SSF102588">
    <property type="entry name" value="LmbE-like"/>
    <property type="match status" value="1"/>
</dbReference>
<protein>
    <submittedName>
        <fullName evidence="1">LmbE family protein</fullName>
    </submittedName>
</protein>
<dbReference type="eggNOG" id="COG2120">
    <property type="taxonomic scope" value="Bacteria"/>
</dbReference>
<evidence type="ECO:0000313" key="1">
    <source>
        <dbReference type="EMBL" id="EZP74696.1"/>
    </source>
</evidence>
<proteinExistence type="predicted"/>
<dbReference type="AlphaFoldDB" id="A0A031JNH7"/>